<dbReference type="InterPro" id="IPR047289">
    <property type="entry name" value="FHA_APTX"/>
</dbReference>
<evidence type="ECO:0000256" key="6">
    <source>
        <dbReference type="ARBA" id="ARBA00022723"/>
    </source>
</evidence>
<comment type="catalytic activity">
    <reaction evidence="14">
        <text>a 3'-end 2'-deoxyribonucleotide-3'-diphospho-5'-guanosine-DNA + H2O = a 3'-end 2'-deoxyribonucleotide 3'-phosphate-DNA + GMP + 2 H(+)</text>
        <dbReference type="Rhea" id="RHEA:52140"/>
        <dbReference type="Rhea" id="RHEA-COMP:13186"/>
        <dbReference type="Rhea" id="RHEA-COMP:13187"/>
        <dbReference type="ChEBI" id="CHEBI:15377"/>
        <dbReference type="ChEBI" id="CHEBI:15378"/>
        <dbReference type="ChEBI" id="CHEBI:58115"/>
        <dbReference type="ChEBI" id="CHEBI:136419"/>
        <dbReference type="ChEBI" id="CHEBI:136420"/>
        <dbReference type="EC" id="3.6.1.72"/>
    </reaction>
</comment>
<evidence type="ECO:0000256" key="7">
    <source>
        <dbReference type="ARBA" id="ARBA00022763"/>
    </source>
</evidence>
<dbReference type="SUPFAM" id="SSF54197">
    <property type="entry name" value="HIT-like"/>
    <property type="match status" value="1"/>
</dbReference>
<keyword evidence="7" id="KW-0227">DNA damage</keyword>
<keyword evidence="13" id="KW-0539">Nucleus</keyword>
<dbReference type="AlphaFoldDB" id="A0A7F8RMP4"/>
<evidence type="ECO:0000256" key="10">
    <source>
        <dbReference type="ARBA" id="ARBA00022833"/>
    </source>
</evidence>
<feature type="compositionally biased region" description="Basic and acidic residues" evidence="21">
    <location>
        <begin position="153"/>
        <end position="164"/>
    </location>
</feature>
<dbReference type="CDD" id="cd22735">
    <property type="entry name" value="FHA_APTX"/>
    <property type="match status" value="1"/>
</dbReference>
<dbReference type="GeneID" id="102726820"/>
<evidence type="ECO:0000256" key="4">
    <source>
        <dbReference type="ARBA" id="ARBA00012496"/>
    </source>
</evidence>
<keyword evidence="11" id="KW-0238">DNA-binding</keyword>
<dbReference type="GO" id="GO:0005654">
    <property type="term" value="C:nucleoplasm"/>
    <property type="evidence" value="ECO:0007669"/>
    <property type="project" value="UniProtKB-SubCell"/>
</dbReference>
<dbReference type="GO" id="GO:0033699">
    <property type="term" value="F:DNA 5'-adenosine monophosphate hydrolase activity"/>
    <property type="evidence" value="ECO:0007669"/>
    <property type="project" value="UniProtKB-EC"/>
</dbReference>
<feature type="short sequence motif" description="Histidine triad motif" evidence="20">
    <location>
        <begin position="258"/>
        <end position="262"/>
    </location>
</feature>
<dbReference type="EC" id="3.6.1.72" evidence="3"/>
<dbReference type="FunFam" id="2.60.200.20:FF:000010">
    <property type="entry name" value="aprataxin isoform X1"/>
    <property type="match status" value="1"/>
</dbReference>
<accession>A0A7F8RMP4</accession>
<comment type="function">
    <text evidence="18">DNA-binding protein involved in single-strand DNA break repair, double-strand DNA break repair and base excision repair. Resolves abortive DNA ligation intermediates formed either at base excision sites, or when DNA ligases attempt to repair non-ligatable breaks induced by reactive oxygen species. Catalyzes the release of adenylate groups covalently linked to 5'-phosphate termini, resulting in the production of 5'-phosphate termini that can be efficiently rejoined. Also able to hydrolyze adenosine 5'-monophosphoramidate (AMP-NH(2)) and diadenosine tetraphosphate (AppppA), but with lower catalytic activity. Likewise, catalyzes the release of 3'-linked guanosine (DNAppG) and inosine (DNAppI) from DNA, but has higher specific activity with 5'-linked adenosine (AppDNA).</text>
</comment>
<comment type="catalytic activity">
    <reaction evidence="16">
        <text>a 5'-end adenosine-5'-diphospho-5'-2'-deoxyribonucleoside-DNA + H2O = a 5'-end 5'-phospho-2'-deoxyribonucleoside-DNA + AMP + 2 H(+)</text>
        <dbReference type="Rhea" id="RHEA:52128"/>
        <dbReference type="Rhea" id="RHEA-COMP:13180"/>
        <dbReference type="Rhea" id="RHEA-COMP:13181"/>
        <dbReference type="ChEBI" id="CHEBI:15377"/>
        <dbReference type="ChEBI" id="CHEBI:15378"/>
        <dbReference type="ChEBI" id="CHEBI:136412"/>
        <dbReference type="ChEBI" id="CHEBI:136413"/>
        <dbReference type="ChEBI" id="CHEBI:456215"/>
        <dbReference type="EC" id="3.6.1.71"/>
    </reaction>
</comment>
<dbReference type="PROSITE" id="PS51084">
    <property type="entry name" value="HIT_2"/>
    <property type="match status" value="1"/>
</dbReference>
<keyword evidence="23" id="KW-1185">Reference proteome</keyword>
<evidence type="ECO:0000256" key="19">
    <source>
        <dbReference type="ARBA" id="ARBA00046563"/>
    </source>
</evidence>
<keyword evidence="9" id="KW-0378">Hydrolase</keyword>
<feature type="region of interest" description="Disordered" evidence="21">
    <location>
        <begin position="105"/>
        <end position="170"/>
    </location>
</feature>
<gene>
    <name evidence="24" type="primary">APTX</name>
</gene>
<evidence type="ECO:0000313" key="24">
    <source>
        <dbReference type="RefSeq" id="XP_030894600.1"/>
    </source>
</evidence>
<keyword evidence="8" id="KW-0863">Zinc-finger</keyword>
<evidence type="ECO:0000256" key="2">
    <source>
        <dbReference type="ARBA" id="ARBA00004642"/>
    </source>
</evidence>
<dbReference type="InterPro" id="IPR041388">
    <property type="entry name" value="FHA_2"/>
</dbReference>
<evidence type="ECO:0000256" key="13">
    <source>
        <dbReference type="ARBA" id="ARBA00023242"/>
    </source>
</evidence>
<reference evidence="24" key="1">
    <citation type="submission" date="2025-08" db="UniProtKB">
        <authorList>
            <consortium name="RefSeq"/>
        </authorList>
    </citation>
    <scope>IDENTIFICATION</scope>
    <source>
        <tissue evidence="24">Liver</tissue>
    </source>
</reference>
<evidence type="ECO:0000256" key="1">
    <source>
        <dbReference type="ARBA" id="ARBA00004604"/>
    </source>
</evidence>
<evidence type="ECO:0000313" key="23">
    <source>
        <dbReference type="Proteomes" id="UP000245341"/>
    </source>
</evidence>
<dbReference type="Pfam" id="PF11969">
    <property type="entry name" value="DcpS_C"/>
    <property type="match status" value="1"/>
</dbReference>
<dbReference type="GO" id="GO:0000012">
    <property type="term" value="P:single strand break repair"/>
    <property type="evidence" value="ECO:0007669"/>
    <property type="project" value="TreeGrafter"/>
</dbReference>
<feature type="compositionally biased region" description="Basic and acidic residues" evidence="21">
    <location>
        <begin position="123"/>
        <end position="136"/>
    </location>
</feature>
<dbReference type="PANTHER" id="PTHR12486:SF4">
    <property type="entry name" value="APRATAXIN"/>
    <property type="match status" value="1"/>
</dbReference>
<evidence type="ECO:0000256" key="9">
    <source>
        <dbReference type="ARBA" id="ARBA00022801"/>
    </source>
</evidence>
<feature type="domain" description="HIT" evidence="22">
    <location>
        <begin position="168"/>
        <end position="273"/>
    </location>
</feature>
<protein>
    <recommendedName>
        <fullName evidence="5">Aprataxin</fullName>
        <ecNumber evidence="4">3.6.1.71</ecNumber>
        <ecNumber evidence="3">3.6.1.72</ecNumber>
    </recommendedName>
    <alternativeName>
        <fullName evidence="15">Forkhead-associated domain histidine triad-like protein</fullName>
    </alternativeName>
</protein>
<evidence type="ECO:0000256" key="5">
    <source>
        <dbReference type="ARBA" id="ARBA00018614"/>
    </source>
</evidence>
<name>A0A7F8RMP4_LEPWE</name>
<dbReference type="GO" id="GO:0030983">
    <property type="term" value="F:mismatched DNA binding"/>
    <property type="evidence" value="ECO:0007669"/>
    <property type="project" value="TreeGrafter"/>
</dbReference>
<dbReference type="InterPro" id="IPR019808">
    <property type="entry name" value="Histidine_triad_CS"/>
</dbReference>
<evidence type="ECO:0000256" key="14">
    <source>
        <dbReference type="ARBA" id="ARBA00024601"/>
    </source>
</evidence>
<evidence type="ECO:0000256" key="17">
    <source>
        <dbReference type="ARBA" id="ARBA00044713"/>
    </source>
</evidence>
<evidence type="ECO:0000256" key="15">
    <source>
        <dbReference type="ARBA" id="ARBA00032750"/>
    </source>
</evidence>
<dbReference type="FunFam" id="3.30.428.10:FF:000004">
    <property type="entry name" value="aprataxin isoform X2"/>
    <property type="match status" value="1"/>
</dbReference>
<comment type="subcellular location">
    <subcellularLocation>
        <location evidence="1">Nucleus</location>
        <location evidence="1">Nucleolus</location>
    </subcellularLocation>
    <subcellularLocation>
        <location evidence="2">Nucleus</location>
        <location evidence="2">Nucleoplasm</location>
    </subcellularLocation>
</comment>
<dbReference type="Gene3D" id="2.60.200.20">
    <property type="match status" value="1"/>
</dbReference>
<dbReference type="PROSITE" id="PS00892">
    <property type="entry name" value="HIT_1"/>
    <property type="match status" value="1"/>
</dbReference>
<dbReference type="Pfam" id="PF17913">
    <property type="entry name" value="FHA_2"/>
    <property type="match status" value="1"/>
</dbReference>
<keyword evidence="12" id="KW-0234">DNA repair</keyword>
<dbReference type="GO" id="GO:1990165">
    <property type="term" value="F:single-strand break-containing DNA binding"/>
    <property type="evidence" value="ECO:0007669"/>
    <property type="project" value="TreeGrafter"/>
</dbReference>
<dbReference type="Gene3D" id="3.30.428.10">
    <property type="entry name" value="HIT-like"/>
    <property type="match status" value="1"/>
</dbReference>
<dbReference type="GO" id="GO:0005730">
    <property type="term" value="C:nucleolus"/>
    <property type="evidence" value="ECO:0007669"/>
    <property type="project" value="UniProtKB-SubCell"/>
</dbReference>
<evidence type="ECO:0000256" key="11">
    <source>
        <dbReference type="ARBA" id="ARBA00023125"/>
    </source>
</evidence>
<comment type="subunit">
    <text evidence="19">Interacts with single-strand break repair proteins XRCC1, XRCC4, ADPRT/PARP1 and p53/TP53. Interacts with NCL. Interacts (via FHA-like domain) with MDC1 (phosphorylated).</text>
</comment>
<dbReference type="SUPFAM" id="SSF49879">
    <property type="entry name" value="SMAD/FHA domain"/>
    <property type="match status" value="1"/>
</dbReference>
<keyword evidence="10" id="KW-0862">Zinc</keyword>
<evidence type="ECO:0000259" key="22">
    <source>
        <dbReference type="PROSITE" id="PS51084"/>
    </source>
</evidence>
<evidence type="ECO:0000256" key="12">
    <source>
        <dbReference type="ARBA" id="ARBA00023204"/>
    </source>
</evidence>
<dbReference type="Proteomes" id="UP000245341">
    <property type="component" value="Unplaced"/>
</dbReference>
<evidence type="ECO:0000256" key="20">
    <source>
        <dbReference type="PROSITE-ProRule" id="PRU00464"/>
    </source>
</evidence>
<dbReference type="GO" id="GO:0120108">
    <property type="term" value="F:DNA-3'-diphospho-5'-guanosine diphosphatase activity"/>
    <property type="evidence" value="ECO:0007669"/>
    <property type="project" value="UniProtKB-EC"/>
</dbReference>
<dbReference type="CDD" id="cd01278">
    <property type="entry name" value="aprataxin_related"/>
    <property type="match status" value="1"/>
</dbReference>
<evidence type="ECO:0000256" key="16">
    <source>
        <dbReference type="ARBA" id="ARBA00044639"/>
    </source>
</evidence>
<dbReference type="GO" id="GO:0003725">
    <property type="term" value="F:double-stranded RNA binding"/>
    <property type="evidence" value="ECO:0007669"/>
    <property type="project" value="TreeGrafter"/>
</dbReference>
<evidence type="ECO:0000256" key="3">
    <source>
        <dbReference type="ARBA" id="ARBA00012495"/>
    </source>
</evidence>
<dbReference type="GO" id="GO:0003697">
    <property type="term" value="F:single-stranded DNA binding"/>
    <property type="evidence" value="ECO:0007669"/>
    <property type="project" value="TreeGrafter"/>
</dbReference>
<dbReference type="InterPro" id="IPR011146">
    <property type="entry name" value="HIT-like"/>
</dbReference>
<evidence type="ECO:0000256" key="21">
    <source>
        <dbReference type="SAM" id="MobiDB-lite"/>
    </source>
</evidence>
<evidence type="ECO:0000256" key="8">
    <source>
        <dbReference type="ARBA" id="ARBA00022771"/>
    </source>
</evidence>
<dbReference type="GO" id="GO:0008270">
    <property type="term" value="F:zinc ion binding"/>
    <property type="evidence" value="ECO:0007669"/>
    <property type="project" value="UniProtKB-KW"/>
</dbReference>
<dbReference type="PANTHER" id="PTHR12486">
    <property type="entry name" value="APRATAXIN-RELATED"/>
    <property type="match status" value="1"/>
</dbReference>
<dbReference type="EC" id="3.6.1.71" evidence="4"/>
<dbReference type="RefSeq" id="XP_030894600.1">
    <property type="nucleotide sequence ID" value="XM_031038740.1"/>
</dbReference>
<keyword evidence="6" id="KW-0479">Metal-binding</keyword>
<dbReference type="CTD" id="54840"/>
<proteinExistence type="predicted"/>
<sequence length="387" mass="43894">MMRVCWLVRQDNRHQRIKLPHLEAVMVGRGPETKIVDKKCSRQQVQLKAECNKGYVKVKQVGVNPTSIDSVIIGKDQEVKLQPGQILHMVNELYPYIVEFEEEAESPGLETHRKRKRSGNSDSIERDAAQEAESCRGLEPGSDPGQSSVPSKKGKDASTKKESLGHWSQGLKISMQDPKMQVYKDEQVVVIKDKYPKARHHWLVLPWASISSLKAVTREHLELLKHMHTVGEKMITDFAGSSKLRFRLGYHAIPSMSHVHLHVISQDFDSPCLKNKKHWNSFNTEYFLESQDNYLASKAHVPLCVPIRRDPLKETGLKKIIKKIKETGYLDCHFALSHLLGGDLESCYVRVRKMFIVTTGDLKVVLRIIGVRGCESSEQLSFLPSAG</sequence>
<organism evidence="23 24">
    <name type="scientific">Leptonychotes weddellii</name>
    <name type="common">Weddell seal</name>
    <name type="synonym">Otaria weddellii</name>
    <dbReference type="NCBI Taxonomy" id="9713"/>
    <lineage>
        <taxon>Eukaryota</taxon>
        <taxon>Metazoa</taxon>
        <taxon>Chordata</taxon>
        <taxon>Craniata</taxon>
        <taxon>Vertebrata</taxon>
        <taxon>Euteleostomi</taxon>
        <taxon>Mammalia</taxon>
        <taxon>Eutheria</taxon>
        <taxon>Laurasiatheria</taxon>
        <taxon>Carnivora</taxon>
        <taxon>Caniformia</taxon>
        <taxon>Pinnipedia</taxon>
        <taxon>Phocidae</taxon>
        <taxon>Monachinae</taxon>
        <taxon>Lobodontini</taxon>
        <taxon>Leptonychotes</taxon>
    </lineage>
</organism>
<dbReference type="InterPro" id="IPR008984">
    <property type="entry name" value="SMAD_FHA_dom_sf"/>
</dbReference>
<evidence type="ECO:0000256" key="18">
    <source>
        <dbReference type="ARBA" id="ARBA00045142"/>
    </source>
</evidence>
<dbReference type="InterPro" id="IPR036265">
    <property type="entry name" value="HIT-like_sf"/>
</dbReference>
<comment type="catalytic activity">
    <reaction evidence="17">
        <text>a 5'-end adenosine-5'-diphospho-5'-ribonucleoside-2'-deoxyribonucleotide-DNA + H2O = a 5'-end 5'-phospho-ribonucleoside-2'-deoxyribonucleotide-DNA + AMP + 2 H(+)</text>
        <dbReference type="Rhea" id="RHEA:52132"/>
        <dbReference type="Rhea" id="RHEA-COMP:13182"/>
        <dbReference type="Rhea" id="RHEA-COMP:13183"/>
        <dbReference type="ChEBI" id="CHEBI:15377"/>
        <dbReference type="ChEBI" id="CHEBI:15378"/>
        <dbReference type="ChEBI" id="CHEBI:136414"/>
        <dbReference type="ChEBI" id="CHEBI:136415"/>
        <dbReference type="ChEBI" id="CHEBI:456215"/>
        <dbReference type="EC" id="3.6.1.71"/>
    </reaction>
</comment>
<dbReference type="OrthoDB" id="3512845at2759"/>